<evidence type="ECO:0000256" key="1">
    <source>
        <dbReference type="ARBA" id="ARBA00004477"/>
    </source>
</evidence>
<keyword evidence="9 10" id="KW-0472">Membrane</keyword>
<dbReference type="GO" id="GO:0016020">
    <property type="term" value="C:membrane"/>
    <property type="evidence" value="ECO:0007669"/>
    <property type="project" value="GOC"/>
</dbReference>
<dbReference type="PANTHER" id="PTHR12468">
    <property type="entry name" value="GPI MANNOSYLTRANSFERASE 2"/>
    <property type="match status" value="1"/>
</dbReference>
<name>A0A9D2QDK1_9CORY</name>
<evidence type="ECO:0000313" key="11">
    <source>
        <dbReference type="EMBL" id="HJC84067.1"/>
    </source>
</evidence>
<keyword evidence="4" id="KW-0328">Glycosyltransferase</keyword>
<feature type="transmembrane region" description="Helical" evidence="10">
    <location>
        <begin position="100"/>
        <end position="118"/>
    </location>
</feature>
<evidence type="ECO:0000256" key="10">
    <source>
        <dbReference type="SAM" id="Phobius"/>
    </source>
</evidence>
<proteinExistence type="predicted"/>
<sequence>MLSRAVVPIVAATTTVLVGVVQLAVLMAWGSHRDMAMRDVLLQWDSLWMTMISEHGYSGFVMSAAQSDPVQWESVAFFPGYPVLLRIVAAPLAVLNVQDATYLAAVMLSGLCAVLMTWGVARLALDMRSQKSSRPVSDIFAASLTAAVGVLVAGAPMGIVYWMPYSESLFGALTVWALVFLLRQRYLLAGLLVLGAGLTRLTAVTLVVVLCAVAVWQVWRYWRSRRSEGAEGAEGSGQDAPAARVVLAAVASPVIGSLGIAAYLGWANNAVSEIGGYFAAQERGWDSGFDTGAATLRWVGEHLFGPVSSGAAGEEATGYAIAGWSMVLVALLCVASVWALVARWIPWPVWLVAVLIAGMVLASDGIMHSRPRLLLLPVVLLALPFLVRIVEAVRGRLVAPEGGPGASRVVGIVGIAALVVTGVAWCALGIWVSGEMLIDFRYAI</sequence>
<keyword evidence="7" id="KW-0256">Endoplasmic reticulum</keyword>
<feature type="transmembrane region" description="Helical" evidence="10">
    <location>
        <begin position="373"/>
        <end position="390"/>
    </location>
</feature>
<comment type="pathway">
    <text evidence="2">Glycolipid biosynthesis; glycosylphosphatidylinositol-anchor biosynthesis.</text>
</comment>
<evidence type="ECO:0008006" key="13">
    <source>
        <dbReference type="Google" id="ProtNLM"/>
    </source>
</evidence>
<comment type="subcellular location">
    <subcellularLocation>
        <location evidence="1">Endoplasmic reticulum membrane</location>
        <topology evidence="1">Multi-pass membrane protein</topology>
    </subcellularLocation>
</comment>
<evidence type="ECO:0000256" key="2">
    <source>
        <dbReference type="ARBA" id="ARBA00004687"/>
    </source>
</evidence>
<protein>
    <recommendedName>
        <fullName evidence="13">Integral membrane protein</fullName>
    </recommendedName>
</protein>
<keyword evidence="5" id="KW-0808">Transferase</keyword>
<feature type="transmembrane region" description="Helical" evidence="10">
    <location>
        <begin position="410"/>
        <end position="432"/>
    </location>
</feature>
<evidence type="ECO:0000256" key="5">
    <source>
        <dbReference type="ARBA" id="ARBA00022679"/>
    </source>
</evidence>
<feature type="transmembrane region" description="Helical" evidence="10">
    <location>
        <begin position="319"/>
        <end position="341"/>
    </location>
</feature>
<evidence type="ECO:0000256" key="4">
    <source>
        <dbReference type="ARBA" id="ARBA00022676"/>
    </source>
</evidence>
<dbReference type="GO" id="GO:0000009">
    <property type="term" value="F:alpha-1,6-mannosyltransferase activity"/>
    <property type="evidence" value="ECO:0007669"/>
    <property type="project" value="InterPro"/>
</dbReference>
<dbReference type="AlphaFoldDB" id="A0A9D2QDK1"/>
<evidence type="ECO:0000256" key="3">
    <source>
        <dbReference type="ARBA" id="ARBA00022502"/>
    </source>
</evidence>
<dbReference type="GO" id="GO:0006506">
    <property type="term" value="P:GPI anchor biosynthetic process"/>
    <property type="evidence" value="ECO:0007669"/>
    <property type="project" value="UniProtKB-KW"/>
</dbReference>
<dbReference type="InterPro" id="IPR007315">
    <property type="entry name" value="PIG-V/Gpi18"/>
</dbReference>
<evidence type="ECO:0000256" key="9">
    <source>
        <dbReference type="ARBA" id="ARBA00023136"/>
    </source>
</evidence>
<evidence type="ECO:0000256" key="8">
    <source>
        <dbReference type="ARBA" id="ARBA00022989"/>
    </source>
</evidence>
<dbReference type="Proteomes" id="UP000823858">
    <property type="component" value="Unassembled WGS sequence"/>
</dbReference>
<evidence type="ECO:0000256" key="7">
    <source>
        <dbReference type="ARBA" id="ARBA00022824"/>
    </source>
</evidence>
<reference evidence="11" key="1">
    <citation type="journal article" date="2021" name="PeerJ">
        <title>Extensive microbial diversity within the chicken gut microbiome revealed by metagenomics and culture.</title>
        <authorList>
            <person name="Gilroy R."/>
            <person name="Ravi A."/>
            <person name="Getino M."/>
            <person name="Pursley I."/>
            <person name="Horton D.L."/>
            <person name="Alikhan N.F."/>
            <person name="Baker D."/>
            <person name="Gharbi K."/>
            <person name="Hall N."/>
            <person name="Watson M."/>
            <person name="Adriaenssens E.M."/>
            <person name="Foster-Nyarko E."/>
            <person name="Jarju S."/>
            <person name="Secka A."/>
            <person name="Antonio M."/>
            <person name="Oren A."/>
            <person name="Chaudhuri R.R."/>
            <person name="La Ragione R."/>
            <person name="Hildebrand F."/>
            <person name="Pallen M.J."/>
        </authorList>
    </citation>
    <scope>NUCLEOTIDE SEQUENCE</scope>
    <source>
        <strain evidence="11">ChiHjej13B12-4958</strain>
    </source>
</reference>
<dbReference type="GO" id="GO:0004376">
    <property type="term" value="F:GPI mannosyltransferase activity"/>
    <property type="evidence" value="ECO:0007669"/>
    <property type="project" value="InterPro"/>
</dbReference>
<dbReference type="PANTHER" id="PTHR12468:SF2">
    <property type="entry name" value="GPI MANNOSYLTRANSFERASE 2"/>
    <property type="match status" value="1"/>
</dbReference>
<evidence type="ECO:0000256" key="6">
    <source>
        <dbReference type="ARBA" id="ARBA00022692"/>
    </source>
</evidence>
<evidence type="ECO:0000313" key="12">
    <source>
        <dbReference type="Proteomes" id="UP000823858"/>
    </source>
</evidence>
<comment type="caution">
    <text evidence="11">The sequence shown here is derived from an EMBL/GenBank/DDBJ whole genome shotgun (WGS) entry which is preliminary data.</text>
</comment>
<feature type="transmembrane region" description="Helical" evidence="10">
    <location>
        <begin position="347"/>
        <end position="366"/>
    </location>
</feature>
<keyword evidence="6 10" id="KW-0812">Transmembrane</keyword>
<feature type="transmembrane region" description="Helical" evidence="10">
    <location>
        <begin position="242"/>
        <end position="264"/>
    </location>
</feature>
<feature type="transmembrane region" description="Helical" evidence="10">
    <location>
        <begin position="139"/>
        <end position="163"/>
    </location>
</feature>
<dbReference type="EMBL" id="DWVP01000001">
    <property type="protein sequence ID" value="HJC84067.1"/>
    <property type="molecule type" value="Genomic_DNA"/>
</dbReference>
<keyword evidence="3" id="KW-0337">GPI-anchor biosynthesis</keyword>
<feature type="transmembrane region" description="Helical" evidence="10">
    <location>
        <begin position="75"/>
        <end position="94"/>
    </location>
</feature>
<feature type="transmembrane region" description="Helical" evidence="10">
    <location>
        <begin position="201"/>
        <end position="222"/>
    </location>
</feature>
<feature type="transmembrane region" description="Helical" evidence="10">
    <location>
        <begin position="6"/>
        <end position="29"/>
    </location>
</feature>
<keyword evidence="8 10" id="KW-1133">Transmembrane helix</keyword>
<organism evidence="11 12">
    <name type="scientific">Candidatus Corynebacterium faecigallinarum</name>
    <dbReference type="NCBI Taxonomy" id="2838528"/>
    <lineage>
        <taxon>Bacteria</taxon>
        <taxon>Bacillati</taxon>
        <taxon>Actinomycetota</taxon>
        <taxon>Actinomycetes</taxon>
        <taxon>Mycobacteriales</taxon>
        <taxon>Corynebacteriaceae</taxon>
        <taxon>Corynebacterium</taxon>
    </lineage>
</organism>
<feature type="transmembrane region" description="Helical" evidence="10">
    <location>
        <begin position="169"/>
        <end position="194"/>
    </location>
</feature>
<gene>
    <name evidence="11" type="ORF">H9751_00660</name>
</gene>
<dbReference type="GO" id="GO:0031501">
    <property type="term" value="C:mannosyltransferase complex"/>
    <property type="evidence" value="ECO:0007669"/>
    <property type="project" value="TreeGrafter"/>
</dbReference>
<accession>A0A9D2QDK1</accession>
<reference evidence="11" key="2">
    <citation type="submission" date="2021-04" db="EMBL/GenBank/DDBJ databases">
        <authorList>
            <person name="Gilroy R."/>
        </authorList>
    </citation>
    <scope>NUCLEOTIDE SEQUENCE</scope>
    <source>
        <strain evidence="11">ChiHjej13B12-4958</strain>
    </source>
</reference>